<evidence type="ECO:0000313" key="2">
    <source>
        <dbReference type="EMBL" id="HIS36517.1"/>
    </source>
</evidence>
<evidence type="ECO:0000256" key="1">
    <source>
        <dbReference type="SAM" id="Phobius"/>
    </source>
</evidence>
<gene>
    <name evidence="2" type="ORF">IAC10_07795</name>
</gene>
<comment type="caution">
    <text evidence="2">The sequence shown here is derived from an EMBL/GenBank/DDBJ whole genome shotgun (WGS) entry which is preliminary data.</text>
</comment>
<dbReference type="Proteomes" id="UP000823928">
    <property type="component" value="Unassembled WGS sequence"/>
</dbReference>
<evidence type="ECO:0000313" key="3">
    <source>
        <dbReference type="Proteomes" id="UP000823928"/>
    </source>
</evidence>
<reference evidence="2" key="1">
    <citation type="submission" date="2020-10" db="EMBL/GenBank/DDBJ databases">
        <authorList>
            <person name="Gilroy R."/>
        </authorList>
    </citation>
    <scope>NUCLEOTIDE SEQUENCE</scope>
    <source>
        <strain evidence="2">6276</strain>
    </source>
</reference>
<feature type="transmembrane region" description="Helical" evidence="1">
    <location>
        <begin position="160"/>
        <end position="181"/>
    </location>
</feature>
<keyword evidence="1" id="KW-1133">Transmembrane helix</keyword>
<feature type="transmembrane region" description="Helical" evidence="1">
    <location>
        <begin position="122"/>
        <end position="140"/>
    </location>
</feature>
<keyword evidence="1" id="KW-0812">Transmembrane</keyword>
<sequence length="268" mass="28386">MSYNSNVAKLNPFRYRGYYYDTETGLYYLNSRYYDPSIGRFINADDISYIQPTDINGLNLFAYCGNNPVMYIDPSGNIPWWGKLLIGLGVVLIGAALTAVTAGTGAGVMAAFGSALLTSAKAVAISTTISAGIGAAIGGLTTGTWDGALNGLIDGAVDGFMWGGIFAGGAQILSAGFKGLAKLGMTTGRHGGIAKTGFLSPDKLRKSQDIAKIAQRGQKFYDYGGTIFKFGKYAHIDVSTKSFLHLHLWFTELHLPFGTVLAGIIGGF</sequence>
<dbReference type="Gene3D" id="2.180.10.10">
    <property type="entry name" value="RHS repeat-associated core"/>
    <property type="match status" value="1"/>
</dbReference>
<name>A0A9D1EZZ5_9BACT</name>
<feature type="transmembrane region" description="Helical" evidence="1">
    <location>
        <begin position="84"/>
        <end position="110"/>
    </location>
</feature>
<accession>A0A9D1EZZ5</accession>
<organism evidence="2 3">
    <name type="scientific">Candidatus Scatousia excrementigallinarum</name>
    <dbReference type="NCBI Taxonomy" id="2840935"/>
    <lineage>
        <taxon>Bacteria</taxon>
        <taxon>Candidatus Scatousia</taxon>
    </lineage>
</organism>
<proteinExistence type="predicted"/>
<keyword evidence="1" id="KW-0472">Membrane</keyword>
<dbReference type="EMBL" id="DVIU01000154">
    <property type="protein sequence ID" value="HIS36517.1"/>
    <property type="molecule type" value="Genomic_DNA"/>
</dbReference>
<dbReference type="NCBIfam" id="TIGR03696">
    <property type="entry name" value="Rhs_assc_core"/>
    <property type="match status" value="1"/>
</dbReference>
<dbReference type="PANTHER" id="PTHR32305:SF15">
    <property type="entry name" value="PROTEIN RHSA-RELATED"/>
    <property type="match status" value="1"/>
</dbReference>
<dbReference type="PANTHER" id="PTHR32305">
    <property type="match status" value="1"/>
</dbReference>
<dbReference type="AlphaFoldDB" id="A0A9D1EZZ5"/>
<dbReference type="InterPro" id="IPR022385">
    <property type="entry name" value="Rhs_assc_core"/>
</dbReference>
<reference evidence="2" key="2">
    <citation type="journal article" date="2021" name="PeerJ">
        <title>Extensive microbial diversity within the chicken gut microbiome revealed by metagenomics and culture.</title>
        <authorList>
            <person name="Gilroy R."/>
            <person name="Ravi A."/>
            <person name="Getino M."/>
            <person name="Pursley I."/>
            <person name="Horton D.L."/>
            <person name="Alikhan N.F."/>
            <person name="Baker D."/>
            <person name="Gharbi K."/>
            <person name="Hall N."/>
            <person name="Watson M."/>
            <person name="Adriaenssens E.M."/>
            <person name="Foster-Nyarko E."/>
            <person name="Jarju S."/>
            <person name="Secka A."/>
            <person name="Antonio M."/>
            <person name="Oren A."/>
            <person name="Chaudhuri R.R."/>
            <person name="La Ragione R."/>
            <person name="Hildebrand F."/>
            <person name="Pallen M.J."/>
        </authorList>
    </citation>
    <scope>NUCLEOTIDE SEQUENCE</scope>
    <source>
        <strain evidence="2">6276</strain>
    </source>
</reference>
<dbReference type="InterPro" id="IPR050708">
    <property type="entry name" value="T6SS_VgrG/RHS"/>
</dbReference>
<protein>
    <submittedName>
        <fullName evidence="2">RHS repeat-associated core domain-containing protein</fullName>
    </submittedName>
</protein>